<evidence type="ECO:0000256" key="1">
    <source>
        <dbReference type="ARBA" id="ARBA00011961"/>
    </source>
</evidence>
<reference evidence="3 5" key="1">
    <citation type="journal article" date="2008" name="Genome Biol.">
        <title>The genome sequence of the model ascomycete fungus Podospora anserina.</title>
        <authorList>
            <person name="Espagne E."/>
            <person name="Lespinet O."/>
            <person name="Malagnac F."/>
            <person name="Da Silva C."/>
            <person name="Jaillon O."/>
            <person name="Porcel B.M."/>
            <person name="Couloux A."/>
            <person name="Aury J.-M."/>
            <person name="Segurens B."/>
            <person name="Poulain J."/>
            <person name="Anthouard V."/>
            <person name="Grossetete S."/>
            <person name="Khalili H."/>
            <person name="Coppin E."/>
            <person name="Dequard-Chablat M."/>
            <person name="Picard M."/>
            <person name="Contamine V."/>
            <person name="Arnaise S."/>
            <person name="Bourdais A."/>
            <person name="Berteaux-Lecellier V."/>
            <person name="Gautheret D."/>
            <person name="de Vries R.P."/>
            <person name="Battaglia E."/>
            <person name="Coutinho P.M."/>
            <person name="Danchin E.G.J."/>
            <person name="Henrissat B."/>
            <person name="El Khoury R."/>
            <person name="Sainsard-Chanet A."/>
            <person name="Boivin A."/>
            <person name="Pinan-Lucarre B."/>
            <person name="Sellem C.H."/>
            <person name="Debuchy R."/>
            <person name="Wincker P."/>
            <person name="Weissenbach J."/>
            <person name="Silar P."/>
        </authorList>
    </citation>
    <scope>NUCLEOTIDE SEQUENCE [LARGE SCALE GENOMIC DNA]</scope>
    <source>
        <strain evidence="5">S / ATCC MYA-4624 / DSM 980 / FGSC 10383</strain>
        <strain evidence="3">S mat+</strain>
    </source>
</reference>
<dbReference type="Pfam" id="PF03881">
    <property type="entry name" value="Fructosamin_kin"/>
    <property type="match status" value="1"/>
</dbReference>
<sequence>MKISVGTHGREPLKGEYEGTSAIFAITPDFCPAPIAWGSLNIQEDSHFYLCKFYDFTDGVPEPVSFCEKLARLHSSGSSPEGKIGFHYTTYNGDLPQDSTRHNSLEQFFTNKLRNVLQVRKDRAGPHDELDSLLPDLFDKVIPRLLPPLETSGRTIIPSLLHGDLWCGNASIFTRLYFDEYHSHVPKAEPAEDYDDRNALYALRFDLHAAALFSTQEEYVQMAIDEIQRLVEKLHDGITKCTE</sequence>
<dbReference type="EMBL" id="CU633438">
    <property type="protein sequence ID" value="CAP59714.1"/>
    <property type="molecule type" value="Genomic_DNA"/>
</dbReference>
<dbReference type="InterPro" id="IPR016477">
    <property type="entry name" value="Fructo-/Ketosamine-3-kinase"/>
</dbReference>
<reference evidence="5" key="3">
    <citation type="journal article" date="2014" name="Genetics">
        <title>Maintaining two mating types: Structure of the mating type locus and its role in heterokaryosis in Podospora anserina.</title>
        <authorList>
            <person name="Grognet P."/>
            <person name="Bidard F."/>
            <person name="Kuchly C."/>
            <person name="Tong L.C.H."/>
            <person name="Coppin E."/>
            <person name="Benkhali J.A."/>
            <person name="Couloux A."/>
            <person name="Wincker P."/>
            <person name="Debuchy R."/>
            <person name="Silar P."/>
        </authorList>
    </citation>
    <scope>GENOME REANNOTATION</scope>
    <source>
        <strain evidence="5">S / ATCC MYA-4624 / DSM 980 / FGSC 10383</strain>
    </source>
</reference>
<comment type="catalytic activity">
    <reaction evidence="2">
        <text>N(6)-D-ribulosyl-L-lysyl-[protein] + ATP = N(6)-(3-O-phospho-D-ribulosyl)-L-lysyl-[protein] + ADP + H(+)</text>
        <dbReference type="Rhea" id="RHEA:48432"/>
        <dbReference type="Rhea" id="RHEA-COMP:12103"/>
        <dbReference type="Rhea" id="RHEA-COMP:12104"/>
        <dbReference type="ChEBI" id="CHEBI:15378"/>
        <dbReference type="ChEBI" id="CHEBI:30616"/>
        <dbReference type="ChEBI" id="CHEBI:90418"/>
        <dbReference type="ChEBI" id="CHEBI:90420"/>
        <dbReference type="ChEBI" id="CHEBI:456216"/>
        <dbReference type="EC" id="2.7.1.172"/>
    </reaction>
    <physiologicalReaction direction="left-to-right" evidence="2">
        <dbReference type="Rhea" id="RHEA:48433"/>
    </physiologicalReaction>
</comment>
<dbReference type="OrthoDB" id="5772781at2759"/>
<dbReference type="PANTHER" id="PTHR12149:SF8">
    <property type="entry name" value="PROTEIN-RIBULOSAMINE 3-KINASE"/>
    <property type="match status" value="1"/>
</dbReference>
<dbReference type="AlphaFoldDB" id="B2A9G7"/>
<evidence type="ECO:0000313" key="3">
    <source>
        <dbReference type="EMBL" id="CAP59714.1"/>
    </source>
</evidence>
<dbReference type="KEGG" id="pan:PODANSg09281"/>
<dbReference type="eggNOG" id="KOG3021">
    <property type="taxonomic scope" value="Eukaryota"/>
</dbReference>
<evidence type="ECO:0000256" key="2">
    <source>
        <dbReference type="ARBA" id="ARBA00048655"/>
    </source>
</evidence>
<reference evidence="4" key="4">
    <citation type="submission" date="2015-04" db="EMBL/GenBank/DDBJ databases">
        <title>Maintaining two mating types: Structure of the mating type locus and its role in heterokaryosis in Podospora anserina.</title>
        <authorList>
            <person name="Grognet P."/>
            <person name="Bidard F."/>
            <person name="Kuchly C."/>
            <person name="Chan Ho Tong L."/>
            <person name="Coppin E."/>
            <person name="Ait Benkhali J."/>
            <person name="Couloux A."/>
            <person name="Wincker P."/>
            <person name="Debuchy R."/>
            <person name="Silar P."/>
        </authorList>
    </citation>
    <scope>NUCLEOTIDE SEQUENCE</scope>
</reference>
<dbReference type="GeneID" id="6197433"/>
<dbReference type="EMBL" id="FO904936">
    <property type="protein sequence ID" value="CDP22357.1"/>
    <property type="molecule type" value="Genomic_DNA"/>
</dbReference>
<dbReference type="EC" id="2.7.1.172" evidence="1"/>
<evidence type="ECO:0000313" key="5">
    <source>
        <dbReference type="Proteomes" id="UP000001197"/>
    </source>
</evidence>
<dbReference type="RefSeq" id="XP_001912235.1">
    <property type="nucleotide sequence ID" value="XM_001912200.1"/>
</dbReference>
<name>B2A9G7_PODAN</name>
<dbReference type="PANTHER" id="PTHR12149">
    <property type="entry name" value="FRUCTOSAMINE 3 KINASE-RELATED PROTEIN"/>
    <property type="match status" value="1"/>
</dbReference>
<evidence type="ECO:0000313" key="4">
    <source>
        <dbReference type="EMBL" id="CDP22357.1"/>
    </source>
</evidence>
<dbReference type="Gene3D" id="3.90.1200.10">
    <property type="match status" value="2"/>
</dbReference>
<reference evidence="3" key="2">
    <citation type="submission" date="2008-07" db="EMBL/GenBank/DDBJ databases">
        <authorList>
            <person name="Genoscope - CEA"/>
        </authorList>
    </citation>
    <scope>NUCLEOTIDE SEQUENCE</scope>
    <source>
        <strain evidence="3">S mat+</strain>
    </source>
</reference>
<proteinExistence type="predicted"/>
<protein>
    <recommendedName>
        <fullName evidence="1">protein-ribulosamine 3-kinase</fullName>
        <ecNumber evidence="1">2.7.1.172</ecNumber>
    </recommendedName>
</protein>
<organism evidence="3">
    <name type="scientific">Podospora anserina (strain S / ATCC MYA-4624 / DSM 980 / FGSC 10383)</name>
    <name type="common">Pleurage anserina</name>
    <dbReference type="NCBI Taxonomy" id="515849"/>
    <lineage>
        <taxon>Eukaryota</taxon>
        <taxon>Fungi</taxon>
        <taxon>Dikarya</taxon>
        <taxon>Ascomycota</taxon>
        <taxon>Pezizomycotina</taxon>
        <taxon>Sordariomycetes</taxon>
        <taxon>Sordariomycetidae</taxon>
        <taxon>Sordariales</taxon>
        <taxon>Podosporaceae</taxon>
        <taxon>Podospora</taxon>
        <taxon>Podospora anserina</taxon>
    </lineage>
</organism>
<keyword evidence="5" id="KW-1185">Reference proteome</keyword>
<dbReference type="SUPFAM" id="SSF56112">
    <property type="entry name" value="Protein kinase-like (PK-like)"/>
    <property type="match status" value="1"/>
</dbReference>
<gene>
    <name evidence="3" type="ORF">PODANS_1_390</name>
</gene>
<accession>B2A9G7</accession>
<dbReference type="Proteomes" id="UP000001197">
    <property type="component" value="Chromosome 1"/>
</dbReference>
<dbReference type="GO" id="GO:0102193">
    <property type="term" value="F:protein-ribulosamine 3-kinase activity"/>
    <property type="evidence" value="ECO:0007669"/>
    <property type="project" value="UniProtKB-EC"/>
</dbReference>
<dbReference type="InterPro" id="IPR011009">
    <property type="entry name" value="Kinase-like_dom_sf"/>
</dbReference>
<dbReference type="VEuPathDB" id="FungiDB:PODANS_1_390"/>
<dbReference type="HOGENOM" id="CLU_036517_1_1_1"/>